<dbReference type="PROSITE" id="PS00237">
    <property type="entry name" value="G_PROTEIN_RECEP_F1_1"/>
    <property type="match status" value="1"/>
</dbReference>
<comment type="similarity">
    <text evidence="6">Belongs to the G-protein coupled receptor 1 family.</text>
</comment>
<dbReference type="Pfam" id="PF00001">
    <property type="entry name" value="7tm_1"/>
    <property type="match status" value="1"/>
</dbReference>
<keyword evidence="6" id="KW-0675">Receptor</keyword>
<evidence type="ECO:0000256" key="6">
    <source>
        <dbReference type="RuleBase" id="RU000688"/>
    </source>
</evidence>
<evidence type="ECO:0000259" key="8">
    <source>
        <dbReference type="PROSITE" id="PS50262"/>
    </source>
</evidence>
<dbReference type="Gene3D" id="1.20.1070.10">
    <property type="entry name" value="Rhodopsin 7-helix transmembrane proteins"/>
    <property type="match status" value="1"/>
</dbReference>
<dbReference type="InterPro" id="IPR000276">
    <property type="entry name" value="GPCR_Rhodpsn"/>
</dbReference>
<evidence type="ECO:0000256" key="2">
    <source>
        <dbReference type="ARBA" id="ARBA00022475"/>
    </source>
</evidence>
<dbReference type="SUPFAM" id="SSF81321">
    <property type="entry name" value="Family A G protein-coupled receptor-like"/>
    <property type="match status" value="1"/>
</dbReference>
<name>A0ABM4CSL2_HYDVU</name>
<dbReference type="PANTHER" id="PTHR22750">
    <property type="entry name" value="G-PROTEIN COUPLED RECEPTOR"/>
    <property type="match status" value="1"/>
</dbReference>
<keyword evidence="4 7" id="KW-1133">Transmembrane helix</keyword>
<evidence type="ECO:0000256" key="4">
    <source>
        <dbReference type="ARBA" id="ARBA00022989"/>
    </source>
</evidence>
<keyword evidence="3 6" id="KW-0812">Transmembrane</keyword>
<keyword evidence="2" id="KW-1003">Cell membrane</keyword>
<dbReference type="InterPro" id="IPR017452">
    <property type="entry name" value="GPCR_Rhodpsn_7TM"/>
</dbReference>
<proteinExistence type="inferred from homology"/>
<dbReference type="GeneID" id="136086586"/>
<evidence type="ECO:0000256" key="1">
    <source>
        <dbReference type="ARBA" id="ARBA00004651"/>
    </source>
</evidence>
<accession>A0ABM4CSL2</accession>
<keyword evidence="5 7" id="KW-0472">Membrane</keyword>
<feature type="transmembrane region" description="Helical" evidence="7">
    <location>
        <begin position="108"/>
        <end position="133"/>
    </location>
</feature>
<feature type="transmembrane region" description="Helical" evidence="7">
    <location>
        <begin position="325"/>
        <end position="346"/>
    </location>
</feature>
<evidence type="ECO:0000256" key="3">
    <source>
        <dbReference type="ARBA" id="ARBA00022692"/>
    </source>
</evidence>
<dbReference type="CDD" id="cd00637">
    <property type="entry name" value="7tm_classA_rhodopsin-like"/>
    <property type="match status" value="1"/>
</dbReference>
<reference evidence="10" key="1">
    <citation type="submission" date="2025-08" db="UniProtKB">
        <authorList>
            <consortium name="RefSeq"/>
        </authorList>
    </citation>
    <scope>IDENTIFICATION</scope>
</reference>
<evidence type="ECO:0000256" key="7">
    <source>
        <dbReference type="SAM" id="Phobius"/>
    </source>
</evidence>
<feature type="transmembrane region" description="Helical" evidence="7">
    <location>
        <begin position="73"/>
        <end position="96"/>
    </location>
</feature>
<keyword evidence="9" id="KW-1185">Reference proteome</keyword>
<feature type="transmembrane region" description="Helical" evidence="7">
    <location>
        <begin position="285"/>
        <end position="305"/>
    </location>
</feature>
<protein>
    <submittedName>
        <fullName evidence="10">Uncharacterized protein LOC136086586</fullName>
    </submittedName>
</protein>
<dbReference type="Proteomes" id="UP001652625">
    <property type="component" value="Chromosome 10"/>
</dbReference>
<gene>
    <name evidence="10" type="primary">LOC136086586</name>
</gene>
<feature type="transmembrane region" description="Helical" evidence="7">
    <location>
        <begin position="34"/>
        <end position="61"/>
    </location>
</feature>
<comment type="subcellular location">
    <subcellularLocation>
        <location evidence="1">Cell membrane</location>
        <topology evidence="1">Multi-pass membrane protein</topology>
    </subcellularLocation>
</comment>
<organism evidence="9 10">
    <name type="scientific">Hydra vulgaris</name>
    <name type="common">Hydra</name>
    <name type="synonym">Hydra attenuata</name>
    <dbReference type="NCBI Taxonomy" id="6087"/>
    <lineage>
        <taxon>Eukaryota</taxon>
        <taxon>Metazoa</taxon>
        <taxon>Cnidaria</taxon>
        <taxon>Hydrozoa</taxon>
        <taxon>Hydroidolina</taxon>
        <taxon>Anthoathecata</taxon>
        <taxon>Aplanulata</taxon>
        <taxon>Hydridae</taxon>
        <taxon>Hydra</taxon>
    </lineage>
</organism>
<evidence type="ECO:0000313" key="10">
    <source>
        <dbReference type="RefSeq" id="XP_065664895.1"/>
    </source>
</evidence>
<dbReference type="PRINTS" id="PR00237">
    <property type="entry name" value="GPCRRHODOPSN"/>
</dbReference>
<feature type="transmembrane region" description="Helical" evidence="7">
    <location>
        <begin position="182"/>
        <end position="200"/>
    </location>
</feature>
<keyword evidence="6" id="KW-0297">G-protein coupled receptor</keyword>
<sequence>MNHTVISNHSSYEKYTIICSGAIHVIPLCNECKVFIYVATLLIILLIIPTVFLNLVVFAVIVKTKKLYTSSNVLLASTAVCDFLSALISMPLWIVTLMLGLQKNHYCVVYLSAVFTSHVLQYLSFLLVTIISLDRYLALFKPFFYKHQVSGNPLHYVPSIVVLSVVVLILNVASLLTPEKQLIKNIILLSLPPFMFMSIYSHFKILYKVKNITRTNTNRKQRISDCFSTTSSKNGNKSNFAPSTISFSTKSNAIICSAFIKKQSSHFELPCEIKNNEEKLKQINISYLTFFLLVSLYLCFTPYVMVTATWMIKPCTKNVQWIHAAYTWSYAFVCIKSLVNPILYCYRVRLIKEQVKRQILKMKMFNN</sequence>
<feature type="transmembrane region" description="Helical" evidence="7">
    <location>
        <begin position="154"/>
        <end position="176"/>
    </location>
</feature>
<dbReference type="RefSeq" id="XP_065664895.1">
    <property type="nucleotide sequence ID" value="XM_065808823.1"/>
</dbReference>
<keyword evidence="6" id="KW-0807">Transducer</keyword>
<feature type="domain" description="G-protein coupled receptors family 1 profile" evidence="8">
    <location>
        <begin position="53"/>
        <end position="344"/>
    </location>
</feature>
<dbReference type="PROSITE" id="PS50262">
    <property type="entry name" value="G_PROTEIN_RECEP_F1_2"/>
    <property type="match status" value="1"/>
</dbReference>
<evidence type="ECO:0000313" key="9">
    <source>
        <dbReference type="Proteomes" id="UP001652625"/>
    </source>
</evidence>
<evidence type="ECO:0000256" key="5">
    <source>
        <dbReference type="ARBA" id="ARBA00023136"/>
    </source>
</evidence>